<accession>A0ACC4DEX2</accession>
<sequence>MDLQVAQPITLPCGLTLSNRLVKSALAEAWCDEDHLPSLDLLQAYEAWADGGWGMIITGNVLVDMNHLSTPEDNALNTNIDSNMLLSRWRQWSKAISKGVDLMGWPRGFFSKAVAPSAIRLDFGGGLLSGLVQRVMFGTPREMTEEDIANVVQRFAKIARISSAAGFSGVQIHAAHGYLLSQFLSARSNHRKDQYGGTAPNRARIVLEVIRAMREVVPSEFCIGIKLNSADHQTTGEFEDCLQQLKLIADAKVDFLEISGGTYETPTMLVETATNESVRTAAREAFFLDFAHAVRKLIPHVYLVVTGGFRTRRGMESAMREGGCDMVGIRRPAILNPALPSQLILNEEMRDDEAQLYARRIPSSWVATKLGLLAVTGSSEIIWYQEMMRKMIDGRSNGGAQTTLGKLSKWLMLE</sequence>
<name>A0ACC4DEX2_PURLI</name>
<organism evidence="1 2">
    <name type="scientific">Purpureocillium lilacinum</name>
    <name type="common">Paecilomyces lilacinus</name>
    <dbReference type="NCBI Taxonomy" id="33203"/>
    <lineage>
        <taxon>Eukaryota</taxon>
        <taxon>Fungi</taxon>
        <taxon>Dikarya</taxon>
        <taxon>Ascomycota</taxon>
        <taxon>Pezizomycotina</taxon>
        <taxon>Sordariomycetes</taxon>
        <taxon>Hypocreomycetidae</taxon>
        <taxon>Hypocreales</taxon>
        <taxon>Ophiocordycipitaceae</taxon>
        <taxon>Purpureocillium</taxon>
    </lineage>
</organism>
<evidence type="ECO:0000313" key="2">
    <source>
        <dbReference type="Proteomes" id="UP001638806"/>
    </source>
</evidence>
<dbReference type="EMBL" id="JBGNUJ010000010">
    <property type="protein sequence ID" value="KAL3954399.1"/>
    <property type="molecule type" value="Genomic_DNA"/>
</dbReference>
<keyword evidence="2" id="KW-1185">Reference proteome</keyword>
<evidence type="ECO:0000313" key="1">
    <source>
        <dbReference type="EMBL" id="KAL3954399.1"/>
    </source>
</evidence>
<gene>
    <name evidence="1" type="ORF">ACCO45_009962</name>
</gene>
<proteinExistence type="predicted"/>
<dbReference type="Proteomes" id="UP001638806">
    <property type="component" value="Unassembled WGS sequence"/>
</dbReference>
<comment type="caution">
    <text evidence="1">The sequence shown here is derived from an EMBL/GenBank/DDBJ whole genome shotgun (WGS) entry which is preliminary data.</text>
</comment>
<reference evidence="1" key="1">
    <citation type="submission" date="2024-12" db="EMBL/GenBank/DDBJ databases">
        <title>Comparative genomics and development of molecular markers within Purpureocillium lilacinum and among Purpureocillium species.</title>
        <authorList>
            <person name="Yeh Z.-Y."/>
            <person name="Ni N.-T."/>
            <person name="Lo P.-H."/>
            <person name="Mushyakhwo K."/>
            <person name="Lin C.-F."/>
            <person name="Nai Y.-S."/>
        </authorList>
    </citation>
    <scope>NUCLEOTIDE SEQUENCE</scope>
    <source>
        <strain evidence="1">NCHU-NPUST-175</strain>
    </source>
</reference>
<protein>
    <submittedName>
        <fullName evidence="1">Uncharacterized protein</fullName>
    </submittedName>
</protein>